<dbReference type="GO" id="GO:0007165">
    <property type="term" value="P:signal transduction"/>
    <property type="evidence" value="ECO:0007669"/>
    <property type="project" value="TreeGrafter"/>
</dbReference>
<dbReference type="OrthoDB" id="3269467at2759"/>
<dbReference type="GO" id="GO:0005524">
    <property type="term" value="F:ATP binding"/>
    <property type="evidence" value="ECO:0007669"/>
    <property type="project" value="InterPro"/>
</dbReference>
<reference evidence="2 3" key="1">
    <citation type="submission" date="2018-06" db="EMBL/GenBank/DDBJ databases">
        <title>Comparative genomics reveals the genomic features of Rhizophagus irregularis, R. cerebriforme, R. diaphanum and Gigaspora rosea, and their symbiotic lifestyle signature.</title>
        <authorList>
            <person name="Morin E."/>
            <person name="San Clemente H."/>
            <person name="Chen E.C.H."/>
            <person name="De La Providencia I."/>
            <person name="Hainaut M."/>
            <person name="Kuo A."/>
            <person name="Kohler A."/>
            <person name="Murat C."/>
            <person name="Tang N."/>
            <person name="Roy S."/>
            <person name="Loubradou J."/>
            <person name="Henrissat B."/>
            <person name="Grigoriev I.V."/>
            <person name="Corradi N."/>
            <person name="Roux C."/>
            <person name="Martin F.M."/>
        </authorList>
    </citation>
    <scope>NUCLEOTIDE SEQUENCE [LARGE SCALE GENOMIC DNA]</scope>
    <source>
        <strain evidence="2 3">DAOM 194757</strain>
    </source>
</reference>
<proteinExistence type="predicted"/>
<gene>
    <name evidence="2" type="ORF">C2G38_1963461</name>
</gene>
<dbReference type="SUPFAM" id="SSF56112">
    <property type="entry name" value="Protein kinase-like (PK-like)"/>
    <property type="match status" value="1"/>
</dbReference>
<accession>A0A397VHJ5</accession>
<dbReference type="GO" id="GO:0005737">
    <property type="term" value="C:cytoplasm"/>
    <property type="evidence" value="ECO:0007669"/>
    <property type="project" value="TreeGrafter"/>
</dbReference>
<dbReference type="STRING" id="44941.A0A397VHJ5"/>
<name>A0A397VHJ5_9GLOM</name>
<dbReference type="InterPro" id="IPR050167">
    <property type="entry name" value="Ser_Thr_protein_kinase"/>
</dbReference>
<keyword evidence="3" id="KW-1185">Reference proteome</keyword>
<dbReference type="AlphaFoldDB" id="A0A397VHJ5"/>
<dbReference type="PRINTS" id="PR00109">
    <property type="entry name" value="TYRKINASE"/>
</dbReference>
<dbReference type="PROSITE" id="PS50011">
    <property type="entry name" value="PROTEIN_KINASE_DOM"/>
    <property type="match status" value="1"/>
</dbReference>
<comment type="caution">
    <text evidence="2">The sequence shown here is derived from an EMBL/GenBank/DDBJ whole genome shotgun (WGS) entry which is preliminary data.</text>
</comment>
<protein>
    <submittedName>
        <fullName evidence="2">Kinase-like domain-containing protein</fullName>
    </submittedName>
</protein>
<organism evidence="2 3">
    <name type="scientific">Gigaspora rosea</name>
    <dbReference type="NCBI Taxonomy" id="44941"/>
    <lineage>
        <taxon>Eukaryota</taxon>
        <taxon>Fungi</taxon>
        <taxon>Fungi incertae sedis</taxon>
        <taxon>Mucoromycota</taxon>
        <taxon>Glomeromycotina</taxon>
        <taxon>Glomeromycetes</taxon>
        <taxon>Diversisporales</taxon>
        <taxon>Gigasporaceae</taxon>
        <taxon>Gigaspora</taxon>
    </lineage>
</organism>
<dbReference type="EMBL" id="QKWP01000399">
    <property type="protein sequence ID" value="RIB20767.1"/>
    <property type="molecule type" value="Genomic_DNA"/>
</dbReference>
<dbReference type="GO" id="GO:0004672">
    <property type="term" value="F:protein kinase activity"/>
    <property type="evidence" value="ECO:0007669"/>
    <property type="project" value="InterPro"/>
</dbReference>
<dbReference type="InterPro" id="IPR001245">
    <property type="entry name" value="Ser-Thr/Tyr_kinase_cat_dom"/>
</dbReference>
<dbReference type="Pfam" id="PF07714">
    <property type="entry name" value="PK_Tyr_Ser-Thr"/>
    <property type="match status" value="1"/>
</dbReference>
<dbReference type="Proteomes" id="UP000266673">
    <property type="component" value="Unassembled WGS sequence"/>
</dbReference>
<evidence type="ECO:0000313" key="3">
    <source>
        <dbReference type="Proteomes" id="UP000266673"/>
    </source>
</evidence>
<evidence type="ECO:0000259" key="1">
    <source>
        <dbReference type="PROSITE" id="PS50011"/>
    </source>
</evidence>
<feature type="domain" description="Protein kinase" evidence="1">
    <location>
        <begin position="1"/>
        <end position="161"/>
    </location>
</feature>
<evidence type="ECO:0000313" key="2">
    <source>
        <dbReference type="EMBL" id="RIB20767.1"/>
    </source>
</evidence>
<dbReference type="PANTHER" id="PTHR23257">
    <property type="entry name" value="SERINE-THREONINE PROTEIN KINASE"/>
    <property type="match status" value="1"/>
</dbReference>
<keyword evidence="2" id="KW-0418">Kinase</keyword>
<dbReference type="Gene3D" id="1.10.510.10">
    <property type="entry name" value="Transferase(Phosphotransferase) domain 1"/>
    <property type="match status" value="1"/>
</dbReference>
<keyword evidence="2" id="KW-0808">Transferase</keyword>
<dbReference type="InterPro" id="IPR011009">
    <property type="entry name" value="Kinase-like_dom_sf"/>
</dbReference>
<sequence>MNWENKLNLLFIITSDLNAIHSQKIIHRDLHSGNILQDNLHSAYIVDLGLSIQYLKQDRQIYGVLPYVDPKVLMGSQYTLASDVYSFGMIMWEILYGKSVSYNCDLSDNNFQIKVCYENLRPLVNDEAPRCYVDLMKRCWDQDPENRPTAQELCDIFREWQYDEKILSELNEYKVILENVGNSYIDIYGGASKIIPQTNSISISDSGLLDLDLLDLEI</sequence>
<dbReference type="InterPro" id="IPR000719">
    <property type="entry name" value="Prot_kinase_dom"/>
</dbReference>